<dbReference type="InterPro" id="IPR026797">
    <property type="entry name" value="HAUS_6"/>
</dbReference>
<dbReference type="Pfam" id="PF14661">
    <property type="entry name" value="HAUS6_N"/>
    <property type="match status" value="1"/>
</dbReference>
<dbReference type="EMBL" id="CH954182">
    <property type="protein sequence ID" value="EDV53260.1"/>
    <property type="molecule type" value="Genomic_DNA"/>
</dbReference>
<dbReference type="GO" id="GO:0051298">
    <property type="term" value="P:centrosome duplication"/>
    <property type="evidence" value="ECO:0007669"/>
    <property type="project" value="EnsemblMetazoa"/>
</dbReference>
<dbReference type="GO" id="GO:0008017">
    <property type="term" value="F:microtubule binding"/>
    <property type="evidence" value="ECO:0007669"/>
    <property type="project" value="TreeGrafter"/>
</dbReference>
<dbReference type="GO" id="GO:0030674">
    <property type="term" value="F:protein-macromolecule adaptor activity"/>
    <property type="evidence" value="ECO:0007669"/>
    <property type="project" value="EnsemblMetazoa"/>
</dbReference>
<dbReference type="GO" id="GO:0007088">
    <property type="term" value="P:regulation of mitotic nuclear division"/>
    <property type="evidence" value="ECO:0007669"/>
    <property type="project" value="EnsemblMetazoa"/>
</dbReference>
<keyword evidence="3" id="KW-1185">Reference proteome</keyword>
<dbReference type="PhylomeDB" id="B3P5L0"/>
<dbReference type="GO" id="GO:0070652">
    <property type="term" value="C:HAUS complex"/>
    <property type="evidence" value="ECO:0007669"/>
    <property type="project" value="EnsemblMetazoa"/>
</dbReference>
<dbReference type="OMA" id="KINDPMQ"/>
<evidence type="ECO:0000259" key="1">
    <source>
        <dbReference type="Pfam" id="PF14661"/>
    </source>
</evidence>
<dbReference type="HOGENOM" id="CLU_422286_0_0_1"/>
<accession>B3P5L0</accession>
<name>B3P5L0_DROER</name>
<evidence type="ECO:0000313" key="3">
    <source>
        <dbReference type="Proteomes" id="UP000008711"/>
    </source>
</evidence>
<dbReference type="GO" id="GO:0090307">
    <property type="term" value="P:mitotic spindle assembly"/>
    <property type="evidence" value="ECO:0007669"/>
    <property type="project" value="EnsemblMetazoa"/>
</dbReference>
<organism evidence="2 3">
    <name type="scientific">Drosophila erecta</name>
    <name type="common">Fruit fly</name>
    <dbReference type="NCBI Taxonomy" id="7220"/>
    <lineage>
        <taxon>Eukaryota</taxon>
        <taxon>Metazoa</taxon>
        <taxon>Ecdysozoa</taxon>
        <taxon>Arthropoda</taxon>
        <taxon>Hexapoda</taxon>
        <taxon>Insecta</taxon>
        <taxon>Pterygota</taxon>
        <taxon>Neoptera</taxon>
        <taxon>Endopterygota</taxon>
        <taxon>Diptera</taxon>
        <taxon>Brachycera</taxon>
        <taxon>Muscomorpha</taxon>
        <taxon>Ephydroidea</taxon>
        <taxon>Drosophilidae</taxon>
        <taxon>Drosophila</taxon>
        <taxon>Sophophora</taxon>
    </lineage>
</organism>
<dbReference type="GO" id="GO:1990498">
    <property type="term" value="C:mitotic spindle microtubule"/>
    <property type="evidence" value="ECO:0007669"/>
    <property type="project" value="TreeGrafter"/>
</dbReference>
<dbReference type="eggNOG" id="ENOG502QV4W">
    <property type="taxonomic scope" value="Eukaryota"/>
</dbReference>
<proteinExistence type="predicted"/>
<feature type="domain" description="HAUS augmin-like complex subunit 6 N-terminal" evidence="1">
    <location>
        <begin position="21"/>
        <end position="253"/>
    </location>
</feature>
<reference evidence="2 3" key="1">
    <citation type="journal article" date="2007" name="Nature">
        <title>Evolution of genes and genomes on the Drosophila phylogeny.</title>
        <authorList>
            <consortium name="Drosophila 12 Genomes Consortium"/>
            <person name="Clark A.G."/>
            <person name="Eisen M.B."/>
            <person name="Smith D.R."/>
            <person name="Bergman C.M."/>
            <person name="Oliver B."/>
            <person name="Markow T.A."/>
            <person name="Kaufman T.C."/>
            <person name="Kellis M."/>
            <person name="Gelbart W."/>
            <person name="Iyer V.N."/>
            <person name="Pollard D.A."/>
            <person name="Sackton T.B."/>
            <person name="Larracuente A.M."/>
            <person name="Singh N.D."/>
            <person name="Abad J.P."/>
            <person name="Abt D.N."/>
            <person name="Adryan B."/>
            <person name="Aguade M."/>
            <person name="Akashi H."/>
            <person name="Anderson W.W."/>
            <person name="Aquadro C.F."/>
            <person name="Ardell D.H."/>
            <person name="Arguello R."/>
            <person name="Artieri C.G."/>
            <person name="Barbash D.A."/>
            <person name="Barker D."/>
            <person name="Barsanti P."/>
            <person name="Batterham P."/>
            <person name="Batzoglou S."/>
            <person name="Begun D."/>
            <person name="Bhutkar A."/>
            <person name="Blanco E."/>
            <person name="Bosak S.A."/>
            <person name="Bradley R.K."/>
            <person name="Brand A.D."/>
            <person name="Brent M.R."/>
            <person name="Brooks A.N."/>
            <person name="Brown R.H."/>
            <person name="Butlin R.K."/>
            <person name="Caggese C."/>
            <person name="Calvi B.R."/>
            <person name="Bernardo de Carvalho A."/>
            <person name="Caspi A."/>
            <person name="Castrezana S."/>
            <person name="Celniker S.E."/>
            <person name="Chang J.L."/>
            <person name="Chapple C."/>
            <person name="Chatterji S."/>
            <person name="Chinwalla A."/>
            <person name="Civetta A."/>
            <person name="Clifton S.W."/>
            <person name="Comeron J.M."/>
            <person name="Costello J.C."/>
            <person name="Coyne J.A."/>
            <person name="Daub J."/>
            <person name="David R.G."/>
            <person name="Delcher A.L."/>
            <person name="Delehaunty K."/>
            <person name="Do C.B."/>
            <person name="Ebling H."/>
            <person name="Edwards K."/>
            <person name="Eickbush T."/>
            <person name="Evans J.D."/>
            <person name="Filipski A."/>
            <person name="Findeiss S."/>
            <person name="Freyhult E."/>
            <person name="Fulton L."/>
            <person name="Fulton R."/>
            <person name="Garcia A.C."/>
            <person name="Gardiner A."/>
            <person name="Garfield D.A."/>
            <person name="Garvin B.E."/>
            <person name="Gibson G."/>
            <person name="Gilbert D."/>
            <person name="Gnerre S."/>
            <person name="Godfrey J."/>
            <person name="Good R."/>
            <person name="Gotea V."/>
            <person name="Gravely B."/>
            <person name="Greenberg A.J."/>
            <person name="Griffiths-Jones S."/>
            <person name="Gross S."/>
            <person name="Guigo R."/>
            <person name="Gustafson E.A."/>
            <person name="Haerty W."/>
            <person name="Hahn M.W."/>
            <person name="Halligan D.L."/>
            <person name="Halpern A.L."/>
            <person name="Halter G.M."/>
            <person name="Han M.V."/>
            <person name="Heger A."/>
            <person name="Hillier L."/>
            <person name="Hinrichs A.S."/>
            <person name="Holmes I."/>
            <person name="Hoskins R.A."/>
            <person name="Hubisz M.J."/>
            <person name="Hultmark D."/>
            <person name="Huntley M.A."/>
            <person name="Jaffe D.B."/>
            <person name="Jagadeeshan S."/>
            <person name="Jeck W.R."/>
            <person name="Johnson J."/>
            <person name="Jones C.D."/>
            <person name="Jordan W.C."/>
            <person name="Karpen G.H."/>
            <person name="Kataoka E."/>
            <person name="Keightley P.D."/>
            <person name="Kheradpour P."/>
            <person name="Kirkness E.F."/>
            <person name="Koerich L.B."/>
            <person name="Kristiansen K."/>
            <person name="Kudrna D."/>
            <person name="Kulathinal R.J."/>
            <person name="Kumar S."/>
            <person name="Kwok R."/>
            <person name="Lander E."/>
            <person name="Langley C.H."/>
            <person name="Lapoint R."/>
            <person name="Lazzaro B.P."/>
            <person name="Lee S.J."/>
            <person name="Levesque L."/>
            <person name="Li R."/>
            <person name="Lin C.F."/>
            <person name="Lin M.F."/>
            <person name="Lindblad-Toh K."/>
            <person name="Llopart A."/>
            <person name="Long M."/>
            <person name="Low L."/>
            <person name="Lozovsky E."/>
            <person name="Lu J."/>
            <person name="Luo M."/>
            <person name="Machado C.A."/>
            <person name="Makalowski W."/>
            <person name="Marzo M."/>
            <person name="Matsuda M."/>
            <person name="Matzkin L."/>
            <person name="McAllister B."/>
            <person name="McBride C.S."/>
            <person name="McKernan B."/>
            <person name="McKernan K."/>
            <person name="Mendez-Lago M."/>
            <person name="Minx P."/>
            <person name="Mollenhauer M.U."/>
            <person name="Montooth K."/>
            <person name="Mount S.M."/>
            <person name="Mu X."/>
            <person name="Myers E."/>
            <person name="Negre B."/>
            <person name="Newfeld S."/>
            <person name="Nielsen R."/>
            <person name="Noor M.A."/>
            <person name="O'Grady P."/>
            <person name="Pachter L."/>
            <person name="Papaceit M."/>
            <person name="Parisi M.J."/>
            <person name="Parisi M."/>
            <person name="Parts L."/>
            <person name="Pedersen J.S."/>
            <person name="Pesole G."/>
            <person name="Phillippy A.M."/>
            <person name="Ponting C.P."/>
            <person name="Pop M."/>
            <person name="Porcelli D."/>
            <person name="Powell J.R."/>
            <person name="Prohaska S."/>
            <person name="Pruitt K."/>
            <person name="Puig M."/>
            <person name="Quesneville H."/>
            <person name="Ram K.R."/>
            <person name="Rand D."/>
            <person name="Rasmussen M.D."/>
            <person name="Reed L.K."/>
            <person name="Reenan R."/>
            <person name="Reily A."/>
            <person name="Remington K.A."/>
            <person name="Rieger T.T."/>
            <person name="Ritchie M.G."/>
            <person name="Robin C."/>
            <person name="Rogers Y.H."/>
            <person name="Rohde C."/>
            <person name="Rozas J."/>
            <person name="Rubenfield M.J."/>
            <person name="Ruiz A."/>
            <person name="Russo S."/>
            <person name="Salzberg S.L."/>
            <person name="Sanchez-Gracia A."/>
            <person name="Saranga D.J."/>
            <person name="Sato H."/>
            <person name="Schaeffer S.W."/>
            <person name="Schatz M.C."/>
            <person name="Schlenke T."/>
            <person name="Schwartz R."/>
            <person name="Segarra C."/>
            <person name="Singh R.S."/>
            <person name="Sirot L."/>
            <person name="Sirota M."/>
            <person name="Sisneros N.B."/>
            <person name="Smith C.D."/>
            <person name="Smith T.F."/>
            <person name="Spieth J."/>
            <person name="Stage D.E."/>
            <person name="Stark A."/>
            <person name="Stephan W."/>
            <person name="Strausberg R.L."/>
            <person name="Strempel S."/>
            <person name="Sturgill D."/>
            <person name="Sutton G."/>
            <person name="Sutton G.G."/>
            <person name="Tao W."/>
            <person name="Teichmann S."/>
            <person name="Tobari Y.N."/>
            <person name="Tomimura Y."/>
            <person name="Tsolas J.M."/>
            <person name="Valente V.L."/>
            <person name="Venter E."/>
            <person name="Venter J.C."/>
            <person name="Vicario S."/>
            <person name="Vieira F.G."/>
            <person name="Vilella A.J."/>
            <person name="Villasante A."/>
            <person name="Walenz B."/>
            <person name="Wang J."/>
            <person name="Wasserman M."/>
            <person name="Watts T."/>
            <person name="Wilson D."/>
            <person name="Wilson R.K."/>
            <person name="Wing R.A."/>
            <person name="Wolfner M.F."/>
            <person name="Wong A."/>
            <person name="Wong G.K."/>
            <person name="Wu C.I."/>
            <person name="Wu G."/>
            <person name="Yamamoto D."/>
            <person name="Yang H.P."/>
            <person name="Yang S.P."/>
            <person name="Yorke J.A."/>
            <person name="Yoshida K."/>
            <person name="Zdobnov E."/>
            <person name="Zhang P."/>
            <person name="Zhang Y."/>
            <person name="Zimin A.V."/>
            <person name="Baldwin J."/>
            <person name="Abdouelleil A."/>
            <person name="Abdulkadir J."/>
            <person name="Abebe A."/>
            <person name="Abera B."/>
            <person name="Abreu J."/>
            <person name="Acer S.C."/>
            <person name="Aftuck L."/>
            <person name="Alexander A."/>
            <person name="An P."/>
            <person name="Anderson E."/>
            <person name="Anderson S."/>
            <person name="Arachi H."/>
            <person name="Azer M."/>
            <person name="Bachantsang P."/>
            <person name="Barry A."/>
            <person name="Bayul T."/>
            <person name="Berlin A."/>
            <person name="Bessette D."/>
            <person name="Bloom T."/>
            <person name="Blye J."/>
            <person name="Boguslavskiy L."/>
            <person name="Bonnet C."/>
            <person name="Boukhgalter B."/>
            <person name="Bourzgui I."/>
            <person name="Brown A."/>
            <person name="Cahill P."/>
            <person name="Channer S."/>
            <person name="Cheshatsang Y."/>
            <person name="Chuda L."/>
            <person name="Citroen M."/>
            <person name="Collymore A."/>
            <person name="Cooke P."/>
            <person name="Costello M."/>
            <person name="D'Aco K."/>
            <person name="Daza R."/>
            <person name="De Haan G."/>
            <person name="DeGray S."/>
            <person name="DeMaso C."/>
            <person name="Dhargay N."/>
            <person name="Dooley K."/>
            <person name="Dooley E."/>
            <person name="Doricent M."/>
            <person name="Dorje P."/>
            <person name="Dorjee K."/>
            <person name="Dupes A."/>
            <person name="Elong R."/>
            <person name="Falk J."/>
            <person name="Farina A."/>
            <person name="Faro S."/>
            <person name="Ferguson D."/>
            <person name="Fisher S."/>
            <person name="Foley C.D."/>
            <person name="Franke A."/>
            <person name="Friedrich D."/>
            <person name="Gadbois L."/>
            <person name="Gearin G."/>
            <person name="Gearin C.R."/>
            <person name="Giannoukos G."/>
            <person name="Goode T."/>
            <person name="Graham J."/>
            <person name="Grandbois E."/>
            <person name="Grewal S."/>
            <person name="Gyaltsen K."/>
            <person name="Hafez N."/>
            <person name="Hagos B."/>
            <person name="Hall J."/>
            <person name="Henson C."/>
            <person name="Hollinger A."/>
            <person name="Honan T."/>
            <person name="Huard M.D."/>
            <person name="Hughes L."/>
            <person name="Hurhula B."/>
            <person name="Husby M.E."/>
            <person name="Kamat A."/>
            <person name="Kanga B."/>
            <person name="Kashin S."/>
            <person name="Khazanovich D."/>
            <person name="Kisner P."/>
            <person name="Lance K."/>
            <person name="Lara M."/>
            <person name="Lee W."/>
            <person name="Lennon N."/>
            <person name="Letendre F."/>
            <person name="LeVine R."/>
            <person name="Lipovsky A."/>
            <person name="Liu X."/>
            <person name="Liu J."/>
            <person name="Liu S."/>
            <person name="Lokyitsang T."/>
            <person name="Lokyitsang Y."/>
            <person name="Lubonja R."/>
            <person name="Lui A."/>
            <person name="MacDonald P."/>
            <person name="Magnisalis V."/>
            <person name="Maru K."/>
            <person name="Matthews C."/>
            <person name="McCusker W."/>
            <person name="McDonough S."/>
            <person name="Mehta T."/>
            <person name="Meldrim J."/>
            <person name="Meneus L."/>
            <person name="Mihai O."/>
            <person name="Mihalev A."/>
            <person name="Mihova T."/>
            <person name="Mittelman R."/>
            <person name="Mlenga V."/>
            <person name="Montmayeur A."/>
            <person name="Mulrain L."/>
            <person name="Navidi A."/>
            <person name="Naylor J."/>
            <person name="Negash T."/>
            <person name="Nguyen T."/>
            <person name="Nguyen N."/>
            <person name="Nicol R."/>
            <person name="Norbu C."/>
            <person name="Norbu N."/>
            <person name="Novod N."/>
            <person name="O'Neill B."/>
            <person name="Osman S."/>
            <person name="Markiewicz E."/>
            <person name="Oyono O.L."/>
            <person name="Patti C."/>
            <person name="Phunkhang P."/>
            <person name="Pierre F."/>
            <person name="Priest M."/>
            <person name="Raghuraman S."/>
            <person name="Rege F."/>
            <person name="Reyes R."/>
            <person name="Rise C."/>
            <person name="Rogov P."/>
            <person name="Ross K."/>
            <person name="Ryan E."/>
            <person name="Settipalli S."/>
            <person name="Shea T."/>
            <person name="Sherpa N."/>
            <person name="Shi L."/>
            <person name="Shih D."/>
            <person name="Sparrow T."/>
            <person name="Spaulding J."/>
            <person name="Stalker J."/>
            <person name="Stange-Thomann N."/>
            <person name="Stavropoulos S."/>
            <person name="Stone C."/>
            <person name="Strader C."/>
            <person name="Tesfaye S."/>
            <person name="Thomson T."/>
            <person name="Thoulutsang Y."/>
            <person name="Thoulutsang D."/>
            <person name="Topham K."/>
            <person name="Topping I."/>
            <person name="Tsamla T."/>
            <person name="Vassiliev H."/>
            <person name="Vo A."/>
            <person name="Wangchuk T."/>
            <person name="Wangdi T."/>
            <person name="Weiand M."/>
            <person name="Wilkinson J."/>
            <person name="Wilson A."/>
            <person name="Yadav S."/>
            <person name="Young G."/>
            <person name="Yu Q."/>
            <person name="Zembek L."/>
            <person name="Zhong D."/>
            <person name="Zimmer A."/>
            <person name="Zwirko Z."/>
            <person name="Jaffe D.B."/>
            <person name="Alvarez P."/>
            <person name="Brockman W."/>
            <person name="Butler J."/>
            <person name="Chin C."/>
            <person name="Gnerre S."/>
            <person name="Grabherr M."/>
            <person name="Kleber M."/>
            <person name="Mauceli E."/>
            <person name="MacCallum I."/>
        </authorList>
    </citation>
    <scope>NUCLEOTIDE SEQUENCE [LARGE SCALE GENOMIC DNA]</scope>
    <source>
        <strain evidence="2 3">TSC#14021-0224.01</strain>
    </source>
</reference>
<reference evidence="2 3" key="2">
    <citation type="journal article" date="2008" name="Bioinformatics">
        <title>Assembly reconciliation.</title>
        <authorList>
            <person name="Zimin A.V."/>
            <person name="Smith D.R."/>
            <person name="Sutton G."/>
            <person name="Yorke J.A."/>
        </authorList>
    </citation>
    <scope>NUCLEOTIDE SEQUENCE [LARGE SCALE GENOMIC DNA]</scope>
    <source>
        <strain evidence="2 3">TSC#14021-0224.01</strain>
    </source>
</reference>
<dbReference type="PANTHER" id="PTHR16151">
    <property type="entry name" value="HAUS AUGMIN-LIKE COMPLEX SUBUNIT 6"/>
    <property type="match status" value="1"/>
</dbReference>
<dbReference type="Proteomes" id="UP000008711">
    <property type="component" value="Unassembled WGS sequence"/>
</dbReference>
<dbReference type="PANTHER" id="PTHR16151:SF2">
    <property type="entry name" value="HAUS AUGMIN-LIKE COMPLEX SUBUNIT 6"/>
    <property type="match status" value="1"/>
</dbReference>
<evidence type="ECO:0000313" key="2">
    <source>
        <dbReference type="EMBL" id="EDV53260.1"/>
    </source>
</evidence>
<dbReference type="GO" id="GO:0090221">
    <property type="term" value="P:mitotic spindle-templated microtubule nucleation"/>
    <property type="evidence" value="ECO:0007669"/>
    <property type="project" value="EnsemblMetazoa"/>
</dbReference>
<dbReference type="OrthoDB" id="5575722at2759"/>
<protein>
    <submittedName>
        <fullName evidence="2">GG12037</fullName>
    </submittedName>
</protein>
<sequence length="656" mass="73097">MDRTTIAPWKAEEKEQSEKLHRKLQGLALVHPMSDELRKLIAWDMFLKPNQVAFVHVMHYLFRLLDPAEFKRRFFWPITDKKSEANFRSTTVEYLKHLNEKHQLHWANIKSYLVVMPGGMRFINFLLEFVGFVIQEQIKQREKSLGLETGTQNVSAKVMARQNAVMKEYASSYVVNLEENTCLLREKTQKIRRLMADLSADMGVPEEQLADDGFLDEFEANAALGVEQIIIQPTESKFDLEASLCGLKEAIDLFQVKQAENNQTKEAVEKALRGMRVLFDCDAATEDFYDPLGASKTDALLNGFNRISGTIAEQLDANDHYNESNAFVTTDLQALRVELTQSEVQLNNLLKKLNEPSKKEKESVTTIATASASAKGQTLAPATPRFESVISSKFVSTPPIRIDMGGGGGRNAPVRLALQDDFNGKQFDALSNSLLAPAPPRSARKLKVLDQSTGLDLNGTMNRSKINDPMQMLRTIHKNTSKAQTAPQANLSALGSKWKQMQASFGFDEAPVPGAAVISPQTSPTEPSDPFTPLTGTECTRIERLPRTSENNSSLVAKSAAVIKVLEVSRNVLNLSTSPSGRLDALVPHTESQQQDTPRLQLNDRTINDSLPVDPDFNIENDQNAFNVSHKFDFDQIGGDDDLQNISDSVLKDIIF</sequence>
<dbReference type="InterPro" id="IPR028163">
    <property type="entry name" value="HAUS_6_N"/>
</dbReference>
<dbReference type="AlphaFoldDB" id="B3P5L0"/>
<gene>
    <name evidence="2" type="primary">Dere\GG12037</name>
    <name evidence="2" type="ORF">Dere_GG12037</name>
</gene>